<evidence type="ECO:0000313" key="2">
    <source>
        <dbReference type="Proteomes" id="UP000266723"/>
    </source>
</evidence>
<reference evidence="1 2" key="1">
    <citation type="journal article" date="2020" name="BMC Genomics">
        <title>Intraspecific diversification of the crop wild relative Brassica cretica Lam. using demographic model selection.</title>
        <authorList>
            <person name="Kioukis A."/>
            <person name="Michalopoulou V.A."/>
            <person name="Briers L."/>
            <person name="Pirintsos S."/>
            <person name="Studholme D.J."/>
            <person name="Pavlidis P."/>
            <person name="Sarris P.F."/>
        </authorList>
    </citation>
    <scope>NUCLEOTIDE SEQUENCE [LARGE SCALE GENOMIC DNA]</scope>
    <source>
        <strain evidence="2">cv. PFS-1207/04</strain>
    </source>
</reference>
<accession>A0ABQ7BTQ7</accession>
<sequence length="51" mass="5994">MAATKKVFIQMVLIFHLDMFFRSGADFGRIMGSLLKYNVLEDLQEDFLVFF</sequence>
<evidence type="ECO:0000313" key="1">
    <source>
        <dbReference type="EMBL" id="KAF3542738.1"/>
    </source>
</evidence>
<organism evidence="1 2">
    <name type="scientific">Brassica cretica</name>
    <name type="common">Mustard</name>
    <dbReference type="NCBI Taxonomy" id="69181"/>
    <lineage>
        <taxon>Eukaryota</taxon>
        <taxon>Viridiplantae</taxon>
        <taxon>Streptophyta</taxon>
        <taxon>Embryophyta</taxon>
        <taxon>Tracheophyta</taxon>
        <taxon>Spermatophyta</taxon>
        <taxon>Magnoliopsida</taxon>
        <taxon>eudicotyledons</taxon>
        <taxon>Gunneridae</taxon>
        <taxon>Pentapetalae</taxon>
        <taxon>rosids</taxon>
        <taxon>malvids</taxon>
        <taxon>Brassicales</taxon>
        <taxon>Brassicaceae</taxon>
        <taxon>Brassiceae</taxon>
        <taxon>Brassica</taxon>
    </lineage>
</organism>
<gene>
    <name evidence="1" type="ORF">DY000_02008142</name>
</gene>
<keyword evidence="2" id="KW-1185">Reference proteome</keyword>
<name>A0ABQ7BTQ7_BRACR</name>
<dbReference type="EMBL" id="QGKV02000832">
    <property type="protein sequence ID" value="KAF3542738.1"/>
    <property type="molecule type" value="Genomic_DNA"/>
</dbReference>
<comment type="caution">
    <text evidence="1">The sequence shown here is derived from an EMBL/GenBank/DDBJ whole genome shotgun (WGS) entry which is preliminary data.</text>
</comment>
<proteinExistence type="predicted"/>
<dbReference type="Proteomes" id="UP000266723">
    <property type="component" value="Unassembled WGS sequence"/>
</dbReference>
<protein>
    <submittedName>
        <fullName evidence="1">Uncharacterized protein</fullName>
    </submittedName>
</protein>